<sequence length="149" mass="17291">MSVSGRLRRRRKWRKSVIAIAESLLLERNARRKSRGGWRSEVKDLKTGRMPQLVKSVYSRALRQQRNVQLYRIFIEGGFMFADRQAQEPSRFEARQIKAGAPDFGFFISEMPTACMFVGFYGQFKRCIMGKLFIASTAEEPSFNNRLAI</sequence>
<accession>A0A9J2PAS7</accession>
<evidence type="ECO:0000313" key="1">
    <source>
        <dbReference type="Proteomes" id="UP000036681"/>
    </source>
</evidence>
<name>A0A9J2PAS7_ASCLU</name>
<dbReference type="WBParaSite" id="ALUE_0000684101-mRNA-1">
    <property type="protein sequence ID" value="ALUE_0000684101-mRNA-1"/>
    <property type="gene ID" value="ALUE_0000684101"/>
</dbReference>
<dbReference type="AlphaFoldDB" id="A0A9J2PAS7"/>
<evidence type="ECO:0000313" key="2">
    <source>
        <dbReference type="WBParaSite" id="ALUE_0000684101-mRNA-1"/>
    </source>
</evidence>
<protein>
    <submittedName>
        <fullName evidence="2">Uncharacterized protein</fullName>
    </submittedName>
</protein>
<dbReference type="Proteomes" id="UP000036681">
    <property type="component" value="Unplaced"/>
</dbReference>
<reference evidence="2" key="1">
    <citation type="submission" date="2023-03" db="UniProtKB">
        <authorList>
            <consortium name="WormBaseParasite"/>
        </authorList>
    </citation>
    <scope>IDENTIFICATION</scope>
</reference>
<keyword evidence="1" id="KW-1185">Reference proteome</keyword>
<organism evidence="1 2">
    <name type="scientific">Ascaris lumbricoides</name>
    <name type="common">Giant roundworm</name>
    <dbReference type="NCBI Taxonomy" id="6252"/>
    <lineage>
        <taxon>Eukaryota</taxon>
        <taxon>Metazoa</taxon>
        <taxon>Ecdysozoa</taxon>
        <taxon>Nematoda</taxon>
        <taxon>Chromadorea</taxon>
        <taxon>Rhabditida</taxon>
        <taxon>Spirurina</taxon>
        <taxon>Ascaridomorpha</taxon>
        <taxon>Ascaridoidea</taxon>
        <taxon>Ascarididae</taxon>
        <taxon>Ascaris</taxon>
    </lineage>
</organism>
<proteinExistence type="predicted"/>